<dbReference type="Gene3D" id="3.30.70.1450">
    <property type="entry name" value="Regulator of K+ conductance, C-terminal domain"/>
    <property type="match status" value="2"/>
</dbReference>
<evidence type="ECO:0000256" key="4">
    <source>
        <dbReference type="ARBA" id="ARBA00022737"/>
    </source>
</evidence>
<proteinExistence type="predicted"/>
<gene>
    <name evidence="9" type="ORF">FGS76_05820</name>
</gene>
<evidence type="ECO:0000256" key="2">
    <source>
        <dbReference type="ARBA" id="ARBA00022448"/>
    </source>
</evidence>
<organism evidence="9 10">
    <name type="scientific">Alloalcanivorax gelatiniphagus</name>
    <dbReference type="NCBI Taxonomy" id="1194167"/>
    <lineage>
        <taxon>Bacteria</taxon>
        <taxon>Pseudomonadati</taxon>
        <taxon>Pseudomonadota</taxon>
        <taxon>Gammaproteobacteria</taxon>
        <taxon>Oceanospirillales</taxon>
        <taxon>Alcanivoracaceae</taxon>
        <taxon>Alloalcanivorax</taxon>
    </lineage>
</organism>
<evidence type="ECO:0000256" key="3">
    <source>
        <dbReference type="ARBA" id="ARBA00022692"/>
    </source>
</evidence>
<keyword evidence="2" id="KW-0813">Transport</keyword>
<accession>A0ABY2XMN7</accession>
<feature type="transmembrane region" description="Helical" evidence="7">
    <location>
        <begin position="172"/>
        <end position="195"/>
    </location>
</feature>
<keyword evidence="5 7" id="KW-1133">Transmembrane helix</keyword>
<dbReference type="InterPro" id="IPR051679">
    <property type="entry name" value="DASS-Related_Transporters"/>
</dbReference>
<evidence type="ECO:0000313" key="9">
    <source>
        <dbReference type="EMBL" id="TMW13648.1"/>
    </source>
</evidence>
<evidence type="ECO:0000256" key="6">
    <source>
        <dbReference type="ARBA" id="ARBA00023136"/>
    </source>
</evidence>
<dbReference type="Pfam" id="PF02080">
    <property type="entry name" value="TrkA_C"/>
    <property type="match status" value="1"/>
</dbReference>
<name>A0ABY2XMN7_9GAMM</name>
<reference evidence="9 10" key="1">
    <citation type="submission" date="2019-05" db="EMBL/GenBank/DDBJ databases">
        <title>Genome of Alcanivorax gelatiniphagus, an oil degrading marine bacteria.</title>
        <authorList>
            <person name="Kwon K.K."/>
        </authorList>
    </citation>
    <scope>NUCLEOTIDE SEQUENCE [LARGE SCALE GENOMIC DNA]</scope>
    <source>
        <strain evidence="9 10">MEBiC 08158</strain>
    </source>
</reference>
<dbReference type="PANTHER" id="PTHR43652:SF2">
    <property type="entry name" value="BASIC AMINO ACID ANTIPORTER YFCC-RELATED"/>
    <property type="match status" value="1"/>
</dbReference>
<evidence type="ECO:0000256" key="1">
    <source>
        <dbReference type="ARBA" id="ARBA00004141"/>
    </source>
</evidence>
<feature type="transmembrane region" description="Helical" evidence="7">
    <location>
        <begin position="568"/>
        <end position="590"/>
    </location>
</feature>
<comment type="caution">
    <text evidence="9">The sequence shown here is derived from an EMBL/GenBank/DDBJ whole genome shotgun (WGS) entry which is preliminary data.</text>
</comment>
<dbReference type="EMBL" id="VCQT01000022">
    <property type="protein sequence ID" value="TMW13648.1"/>
    <property type="molecule type" value="Genomic_DNA"/>
</dbReference>
<dbReference type="Pfam" id="PF03600">
    <property type="entry name" value="CitMHS"/>
    <property type="match status" value="1"/>
</dbReference>
<feature type="domain" description="RCK C-terminal" evidence="8">
    <location>
        <begin position="296"/>
        <end position="380"/>
    </location>
</feature>
<evidence type="ECO:0000259" key="8">
    <source>
        <dbReference type="PROSITE" id="PS51202"/>
    </source>
</evidence>
<feature type="transmembrane region" description="Helical" evidence="7">
    <location>
        <begin position="528"/>
        <end position="548"/>
    </location>
</feature>
<feature type="transmembrane region" description="Helical" evidence="7">
    <location>
        <begin position="484"/>
        <end position="516"/>
    </location>
</feature>
<feature type="transmembrane region" description="Helical" evidence="7">
    <location>
        <begin position="101"/>
        <end position="121"/>
    </location>
</feature>
<dbReference type="InterPro" id="IPR036721">
    <property type="entry name" value="RCK_C_sf"/>
</dbReference>
<keyword evidence="10" id="KW-1185">Reference proteome</keyword>
<feature type="transmembrane region" description="Helical" evidence="7">
    <location>
        <begin position="399"/>
        <end position="432"/>
    </location>
</feature>
<feature type="transmembrane region" description="Helical" evidence="7">
    <location>
        <begin position="141"/>
        <end position="160"/>
    </location>
</feature>
<dbReference type="Proteomes" id="UP000739180">
    <property type="component" value="Unassembled WGS sequence"/>
</dbReference>
<keyword evidence="6 7" id="KW-0472">Membrane</keyword>
<evidence type="ECO:0000256" key="5">
    <source>
        <dbReference type="ARBA" id="ARBA00022989"/>
    </source>
</evidence>
<protein>
    <submittedName>
        <fullName evidence="9">SLC13 family permease</fullName>
    </submittedName>
</protein>
<dbReference type="InterPro" id="IPR031312">
    <property type="entry name" value="Na/sul_symport_CS"/>
</dbReference>
<evidence type="ECO:0000256" key="7">
    <source>
        <dbReference type="SAM" id="Phobius"/>
    </source>
</evidence>
<comment type="subcellular location">
    <subcellularLocation>
        <location evidence="1">Membrane</location>
        <topology evidence="1">Multi-pass membrane protein</topology>
    </subcellularLocation>
</comment>
<dbReference type="InterPro" id="IPR006037">
    <property type="entry name" value="RCK_C"/>
</dbReference>
<feature type="transmembrane region" description="Helical" evidence="7">
    <location>
        <begin position="444"/>
        <end position="464"/>
    </location>
</feature>
<keyword evidence="4" id="KW-0677">Repeat</keyword>
<dbReference type="PANTHER" id="PTHR43652">
    <property type="entry name" value="BASIC AMINO ACID ANTIPORTER YFCC-RELATED"/>
    <property type="match status" value="1"/>
</dbReference>
<sequence length="593" mass="63219">MTPDILFTSLVVVAVLGALASNRVPAEVTMMAALVAVLVGDVITPDQALAGFANPGLMTVAVLYVVAAALRDTGAIYWIAHKLLGQPKTLTGSQTRLIAPTALLSAFLNNTTVVAMMIPAVQEWAQRLKLSASQLLLPLSYAAILGGTCTLIGTSTNLVVDGMMQRRGLDGFHIFDLAWVGVPLLLAGSVFLLLLGRRLLPNRAGLVEQVERAREYHVEMVVPEGSPLHNKTIQDAGLRNLTHGYLTEIQRGDKLYTAVGPDMQILAGDQLAFIGAPDCARELQRINGLVPAHGGAHKLKLTNHQRCLVEVVIGPEFPGLNHTVKDSAFRTRYQAAILSISRGGHRQPGKVGEQVLRVGDTLLLETGQTFVEQYRYRRDFMLVSPLSDSTPPDFSRAPLATAILVGMVAINVLGLLSVLEAAFVAAGLLLATRCVTVNRARMNVSVNLPVLVVIGAAFALGTALEESGTAAFIVNQLMGLGIDSPWLALLMVYLITALFTEVITNNAAAVLVFPIATGVADHLGVSPMPYIVAVMFAASASFMTPLGYQTNLMVMGPGGYRFTDYLRIGVPMSILAAAVTMALIPVFWPFGVS</sequence>
<evidence type="ECO:0000313" key="10">
    <source>
        <dbReference type="Proteomes" id="UP000739180"/>
    </source>
</evidence>
<dbReference type="InterPro" id="IPR004680">
    <property type="entry name" value="Cit_transptr-like_dom"/>
</dbReference>
<dbReference type="SUPFAM" id="SSF116726">
    <property type="entry name" value="TrkA C-terminal domain-like"/>
    <property type="match status" value="2"/>
</dbReference>
<dbReference type="PROSITE" id="PS01271">
    <property type="entry name" value="NA_SULFATE"/>
    <property type="match status" value="1"/>
</dbReference>
<keyword evidence="3 7" id="KW-0812">Transmembrane</keyword>
<dbReference type="RefSeq" id="WP_138771689.1">
    <property type="nucleotide sequence ID" value="NZ_JBHSSX010000137.1"/>
</dbReference>
<dbReference type="PROSITE" id="PS51202">
    <property type="entry name" value="RCK_C"/>
    <property type="match status" value="2"/>
</dbReference>
<feature type="domain" description="RCK C-terminal" evidence="8">
    <location>
        <begin position="205"/>
        <end position="289"/>
    </location>
</feature>